<dbReference type="SUPFAM" id="SSF51735">
    <property type="entry name" value="NAD(P)-binding Rossmann-fold domains"/>
    <property type="match status" value="1"/>
</dbReference>
<dbReference type="InterPro" id="IPR013149">
    <property type="entry name" value="ADH-like_C"/>
</dbReference>
<name>A0ABU5IFX2_9BURK</name>
<evidence type="ECO:0000256" key="1">
    <source>
        <dbReference type="ARBA" id="ARBA00022857"/>
    </source>
</evidence>
<keyword evidence="1" id="KW-0521">NADP</keyword>
<dbReference type="SMART" id="SM00829">
    <property type="entry name" value="PKS_ER"/>
    <property type="match status" value="1"/>
</dbReference>
<reference evidence="3 4" key="1">
    <citation type="submission" date="2023-11" db="EMBL/GenBank/DDBJ databases">
        <title>Draft genome of Azohydromonas lata strain H1 (DSM1123), a polyhydroxyalkanoate producer.</title>
        <authorList>
            <person name="Traversa D."/>
            <person name="D'Addabbo P."/>
            <person name="Pazzani C."/>
            <person name="Manzari C."/>
            <person name="Chiara M."/>
            <person name="Scrascia M."/>
        </authorList>
    </citation>
    <scope>NUCLEOTIDE SEQUENCE [LARGE SCALE GENOMIC DNA]</scope>
    <source>
        <strain evidence="3 4">H1</strain>
    </source>
</reference>
<gene>
    <name evidence="3" type="ORF">SM757_15720</name>
</gene>
<dbReference type="Pfam" id="PF08240">
    <property type="entry name" value="ADH_N"/>
    <property type="match status" value="1"/>
</dbReference>
<organism evidence="3 4">
    <name type="scientific">Azohydromonas lata</name>
    <dbReference type="NCBI Taxonomy" id="45677"/>
    <lineage>
        <taxon>Bacteria</taxon>
        <taxon>Pseudomonadati</taxon>
        <taxon>Pseudomonadota</taxon>
        <taxon>Betaproteobacteria</taxon>
        <taxon>Burkholderiales</taxon>
        <taxon>Sphaerotilaceae</taxon>
        <taxon>Azohydromonas</taxon>
    </lineage>
</organism>
<dbReference type="EMBL" id="JAXOJX010000025">
    <property type="protein sequence ID" value="MDZ5458026.1"/>
    <property type="molecule type" value="Genomic_DNA"/>
</dbReference>
<dbReference type="PANTHER" id="PTHR44154">
    <property type="entry name" value="QUINONE OXIDOREDUCTASE"/>
    <property type="match status" value="1"/>
</dbReference>
<dbReference type="Pfam" id="PF00107">
    <property type="entry name" value="ADH_zinc_N"/>
    <property type="match status" value="1"/>
</dbReference>
<dbReference type="Gene3D" id="3.90.180.10">
    <property type="entry name" value="Medium-chain alcohol dehydrogenases, catalytic domain"/>
    <property type="match status" value="1"/>
</dbReference>
<dbReference type="InterPro" id="IPR011032">
    <property type="entry name" value="GroES-like_sf"/>
</dbReference>
<dbReference type="InterPro" id="IPR051603">
    <property type="entry name" value="Zinc-ADH_QOR/CCCR"/>
</dbReference>
<feature type="domain" description="Enoyl reductase (ER)" evidence="2">
    <location>
        <begin position="21"/>
        <end position="329"/>
    </location>
</feature>
<dbReference type="Gene3D" id="3.40.50.720">
    <property type="entry name" value="NAD(P)-binding Rossmann-like Domain"/>
    <property type="match status" value="1"/>
</dbReference>
<keyword evidence="4" id="KW-1185">Reference proteome</keyword>
<evidence type="ECO:0000259" key="2">
    <source>
        <dbReference type="SMART" id="SM00829"/>
    </source>
</evidence>
<dbReference type="InterPro" id="IPR013154">
    <property type="entry name" value="ADH-like_N"/>
</dbReference>
<proteinExistence type="predicted"/>
<dbReference type="InterPro" id="IPR020843">
    <property type="entry name" value="ER"/>
</dbReference>
<protein>
    <submittedName>
        <fullName evidence="3">Zinc-binding alcohol dehydrogenase family protein</fullName>
    </submittedName>
</protein>
<dbReference type="RefSeq" id="WP_322466205.1">
    <property type="nucleotide sequence ID" value="NZ_JAXOJX010000025.1"/>
</dbReference>
<dbReference type="PANTHER" id="PTHR44154:SF1">
    <property type="entry name" value="QUINONE OXIDOREDUCTASE"/>
    <property type="match status" value="1"/>
</dbReference>
<dbReference type="Proteomes" id="UP001293718">
    <property type="component" value="Unassembled WGS sequence"/>
</dbReference>
<sequence length="331" mass="34789">MTFTNAGRKLVLTAKAADAQAISPQLLPAEFPVAPEGHAVVEVKAAAVNPSDVKAALGLMPHAVWPRTPGRDFAGVVVAGPGEWRGVEVWGTGGDLGMVRDGTHARYLVLPVQALSRKPASVSLAAAATVGVPFITAHEGLRRAGLRGRGQTLLVLGANGKVGQAAIQLATRAGARVLGVERDAGRYIGHASGDVQRFRANDPELAERIKTATQGRGVDIAYNTVGSPYFQLALETLAIGGTQVLISTIERSVPFDILAFYRRNLQMLGVDSLKLTASECATTLNSLLPGFDDGSLKAFEVDDATLLPLEQAAEAYRRVLSGSTERIVLAP</sequence>
<evidence type="ECO:0000313" key="4">
    <source>
        <dbReference type="Proteomes" id="UP001293718"/>
    </source>
</evidence>
<accession>A0ABU5IFX2</accession>
<dbReference type="InterPro" id="IPR036291">
    <property type="entry name" value="NAD(P)-bd_dom_sf"/>
</dbReference>
<dbReference type="SUPFAM" id="SSF50129">
    <property type="entry name" value="GroES-like"/>
    <property type="match status" value="1"/>
</dbReference>
<evidence type="ECO:0000313" key="3">
    <source>
        <dbReference type="EMBL" id="MDZ5458026.1"/>
    </source>
</evidence>
<comment type="caution">
    <text evidence="3">The sequence shown here is derived from an EMBL/GenBank/DDBJ whole genome shotgun (WGS) entry which is preliminary data.</text>
</comment>